<organism evidence="1">
    <name type="scientific">Solanum chacoense</name>
    <name type="common">Chaco potato</name>
    <dbReference type="NCBI Taxonomy" id="4108"/>
    <lineage>
        <taxon>Eukaryota</taxon>
        <taxon>Viridiplantae</taxon>
        <taxon>Streptophyta</taxon>
        <taxon>Embryophyta</taxon>
        <taxon>Tracheophyta</taxon>
        <taxon>Spermatophyta</taxon>
        <taxon>Magnoliopsida</taxon>
        <taxon>eudicotyledons</taxon>
        <taxon>Gunneridae</taxon>
        <taxon>Pentapetalae</taxon>
        <taxon>asterids</taxon>
        <taxon>lamiids</taxon>
        <taxon>Solanales</taxon>
        <taxon>Solanaceae</taxon>
        <taxon>Solanoideae</taxon>
        <taxon>Solaneae</taxon>
        <taxon>Solanum</taxon>
    </lineage>
</organism>
<feature type="non-terminal residue" evidence="1">
    <location>
        <position position="1"/>
    </location>
</feature>
<reference evidence="1" key="1">
    <citation type="submission" date="2015-12" db="EMBL/GenBank/DDBJ databases">
        <title>Gene expression during late stages of embryo sac development: a critical building block for successful pollen-pistil interactions.</title>
        <authorList>
            <person name="Liu Y."/>
            <person name="Joly V."/>
            <person name="Sabar M."/>
            <person name="Matton D.P."/>
        </authorList>
    </citation>
    <scope>NUCLEOTIDE SEQUENCE</scope>
</reference>
<proteinExistence type="predicted"/>
<protein>
    <submittedName>
        <fullName evidence="1">Putative ovule protein</fullName>
    </submittedName>
</protein>
<name>A0A0V0GTS2_SOLCH</name>
<accession>A0A0V0GTS2</accession>
<dbReference type="EMBL" id="GEDG01031096">
    <property type="protein sequence ID" value="JAP11569.1"/>
    <property type="molecule type" value="Transcribed_RNA"/>
</dbReference>
<evidence type="ECO:0000313" key="1">
    <source>
        <dbReference type="EMBL" id="JAP11569.1"/>
    </source>
</evidence>
<sequence length="63" mass="7425">YLSTSKIGEQNRMLQGPKNILELENLQELKRERTCRKERDQENILTTSECKLAQDFSRKATIK</sequence>
<dbReference type="AlphaFoldDB" id="A0A0V0GTS2"/>